<dbReference type="EMBL" id="CP004078">
    <property type="protein sequence ID" value="AHV95940.1"/>
    <property type="molecule type" value="Genomic_DNA"/>
</dbReference>
<protein>
    <submittedName>
        <fullName evidence="2">Uncharacterized protein</fullName>
    </submittedName>
</protein>
<feature type="compositionally biased region" description="Basic and acidic residues" evidence="1">
    <location>
        <begin position="65"/>
        <end position="79"/>
    </location>
</feature>
<proteinExistence type="predicted"/>
<gene>
    <name evidence="2" type="ORF">PSAB_05020</name>
</gene>
<keyword evidence="3" id="KW-1185">Reference proteome</keyword>
<feature type="region of interest" description="Disordered" evidence="1">
    <location>
        <begin position="65"/>
        <end position="87"/>
    </location>
</feature>
<dbReference type="KEGG" id="psab:PSAB_05020"/>
<dbReference type="RefSeq" id="WP_025333506.1">
    <property type="nucleotide sequence ID" value="NZ_CP004078.1"/>
</dbReference>
<organism evidence="2 3">
    <name type="scientific">Paenibacillus sabinae T27</name>
    <dbReference type="NCBI Taxonomy" id="1268072"/>
    <lineage>
        <taxon>Bacteria</taxon>
        <taxon>Bacillati</taxon>
        <taxon>Bacillota</taxon>
        <taxon>Bacilli</taxon>
        <taxon>Bacillales</taxon>
        <taxon>Paenibacillaceae</taxon>
        <taxon>Paenibacillus</taxon>
    </lineage>
</organism>
<accession>X4ZGU2</accession>
<dbReference type="HOGENOM" id="CLU_2480470_0_0_9"/>
<dbReference type="PATRIC" id="fig|1268072.3.peg.1039"/>
<evidence type="ECO:0000313" key="2">
    <source>
        <dbReference type="EMBL" id="AHV95940.1"/>
    </source>
</evidence>
<sequence length="87" mass="9557">MAGRELRVGATQRPSPLNLARERSGGNRGLQPCPLESRIGHPDIREAGQAAARTQLTDRPRYRTFSDKTRSPMEGAIREDELDAAGD</sequence>
<reference evidence="2 3" key="1">
    <citation type="journal article" date="2014" name="PLoS Genet.">
        <title>Comparative Genomic Analysis of N2-Fixing and Non-N2-Fixing Paenibacillus spp.: Organization, Evolution and Expression of the Nitrogen Fixation Genes.</title>
        <authorList>
            <person name="Xie J.B."/>
            <person name="Du Z."/>
            <person name="Bai L."/>
            <person name="Tian C."/>
            <person name="Zhang Y."/>
            <person name="Xie J.Y."/>
            <person name="Wang T."/>
            <person name="Liu X."/>
            <person name="Chen X."/>
            <person name="Cheng Q."/>
            <person name="Chen S."/>
            <person name="Li J."/>
        </authorList>
    </citation>
    <scope>NUCLEOTIDE SEQUENCE [LARGE SCALE GENOMIC DNA]</scope>
    <source>
        <strain evidence="2 3">T27</strain>
    </source>
</reference>
<dbReference type="AlphaFoldDB" id="X4ZGU2"/>
<dbReference type="Proteomes" id="UP000019772">
    <property type="component" value="Chromosome"/>
</dbReference>
<feature type="region of interest" description="Disordered" evidence="1">
    <location>
        <begin position="1"/>
        <end position="41"/>
    </location>
</feature>
<evidence type="ECO:0000256" key="1">
    <source>
        <dbReference type="SAM" id="MobiDB-lite"/>
    </source>
</evidence>
<evidence type="ECO:0000313" key="3">
    <source>
        <dbReference type="Proteomes" id="UP000019772"/>
    </source>
</evidence>
<name>X4ZGU2_9BACL</name>